<reference evidence="4 5" key="1">
    <citation type="journal article" date="2019" name="Int. J. Syst. Evol. Microbiol.">
        <title>The Global Catalogue of Microorganisms (GCM) 10K type strain sequencing project: providing services to taxonomists for standard genome sequencing and annotation.</title>
        <authorList>
            <consortium name="The Broad Institute Genomics Platform"/>
            <consortium name="The Broad Institute Genome Sequencing Center for Infectious Disease"/>
            <person name="Wu L."/>
            <person name="Ma J."/>
        </authorList>
    </citation>
    <scope>NUCLEOTIDE SEQUENCE [LARGE SCALE GENOMIC DNA]</scope>
    <source>
        <strain evidence="4 5">JCM 6305</strain>
    </source>
</reference>
<dbReference type="Pfam" id="PF03779">
    <property type="entry name" value="SPW"/>
    <property type="match status" value="1"/>
</dbReference>
<dbReference type="EMBL" id="BAAASZ010000042">
    <property type="protein sequence ID" value="GAA2462944.1"/>
    <property type="molecule type" value="Genomic_DNA"/>
</dbReference>
<protein>
    <recommendedName>
        <fullName evidence="3">SPW repeat-containing integral membrane domain-containing protein</fullName>
    </recommendedName>
</protein>
<evidence type="ECO:0000313" key="5">
    <source>
        <dbReference type="Proteomes" id="UP001501638"/>
    </source>
</evidence>
<keyword evidence="5" id="KW-1185">Reference proteome</keyword>
<keyword evidence="2" id="KW-0472">Membrane</keyword>
<accession>A0ABN3KMR2</accession>
<gene>
    <name evidence="4" type="ORF">GCM10010405_54120</name>
</gene>
<name>A0ABN3KMR2_9ACTN</name>
<evidence type="ECO:0000256" key="2">
    <source>
        <dbReference type="SAM" id="Phobius"/>
    </source>
</evidence>
<feature type="region of interest" description="Disordered" evidence="1">
    <location>
        <begin position="1"/>
        <end position="20"/>
    </location>
</feature>
<comment type="caution">
    <text evidence="4">The sequence shown here is derived from an EMBL/GenBank/DDBJ whole genome shotgun (WGS) entry which is preliminary data.</text>
</comment>
<evidence type="ECO:0000259" key="3">
    <source>
        <dbReference type="Pfam" id="PF03779"/>
    </source>
</evidence>
<feature type="transmembrane region" description="Helical" evidence="2">
    <location>
        <begin position="29"/>
        <end position="48"/>
    </location>
</feature>
<dbReference type="InterPro" id="IPR005530">
    <property type="entry name" value="SPW"/>
</dbReference>
<evidence type="ECO:0000313" key="4">
    <source>
        <dbReference type="EMBL" id="GAA2462944.1"/>
    </source>
</evidence>
<organism evidence="4 5">
    <name type="scientific">Streptomyces macrosporus</name>
    <dbReference type="NCBI Taxonomy" id="44032"/>
    <lineage>
        <taxon>Bacteria</taxon>
        <taxon>Bacillati</taxon>
        <taxon>Actinomycetota</taxon>
        <taxon>Actinomycetes</taxon>
        <taxon>Kitasatosporales</taxon>
        <taxon>Streptomycetaceae</taxon>
        <taxon>Streptomyces</taxon>
    </lineage>
</organism>
<feature type="transmembrane region" description="Helical" evidence="2">
    <location>
        <begin position="84"/>
        <end position="102"/>
    </location>
</feature>
<keyword evidence="2" id="KW-1133">Transmembrane helix</keyword>
<proteinExistence type="predicted"/>
<keyword evidence="2" id="KW-0812">Transmembrane</keyword>
<dbReference type="Proteomes" id="UP001501638">
    <property type="component" value="Unassembled WGS sequence"/>
</dbReference>
<feature type="domain" description="SPW repeat-containing integral membrane" evidence="3">
    <location>
        <begin position="32"/>
        <end position="132"/>
    </location>
</feature>
<evidence type="ECO:0000256" key="1">
    <source>
        <dbReference type="SAM" id="MobiDB-lite"/>
    </source>
</evidence>
<feature type="transmembrane region" description="Helical" evidence="2">
    <location>
        <begin position="122"/>
        <end position="141"/>
    </location>
</feature>
<sequence length="150" mass="16068">MGPHSSARGPAPVRDTEPAPDARGARNRLVTLLMLLAGVWLLLAPWFLDYPFTDAAVDAQRNETGVGIVVVLTAGARMVRPRGWLSDLIILALGIWLVVAPFQIDYGGPAVTPETAQANEVVTGVVLVVLAVASLLLLLRIRRTTPEDAR</sequence>